<dbReference type="EMBL" id="CM029049">
    <property type="protein sequence ID" value="KAG2570322.1"/>
    <property type="molecule type" value="Genomic_DNA"/>
</dbReference>
<evidence type="ECO:0008006" key="4">
    <source>
        <dbReference type="Google" id="ProtNLM"/>
    </source>
</evidence>
<gene>
    <name evidence="2" type="ORF">PVAP13_7KG104900</name>
</gene>
<keyword evidence="1" id="KW-0732">Signal</keyword>
<feature type="signal peptide" evidence="1">
    <location>
        <begin position="1"/>
        <end position="23"/>
    </location>
</feature>
<evidence type="ECO:0000256" key="1">
    <source>
        <dbReference type="SAM" id="SignalP"/>
    </source>
</evidence>
<organism evidence="2 3">
    <name type="scientific">Panicum virgatum</name>
    <name type="common">Blackwell switchgrass</name>
    <dbReference type="NCBI Taxonomy" id="38727"/>
    <lineage>
        <taxon>Eukaryota</taxon>
        <taxon>Viridiplantae</taxon>
        <taxon>Streptophyta</taxon>
        <taxon>Embryophyta</taxon>
        <taxon>Tracheophyta</taxon>
        <taxon>Spermatophyta</taxon>
        <taxon>Magnoliopsida</taxon>
        <taxon>Liliopsida</taxon>
        <taxon>Poales</taxon>
        <taxon>Poaceae</taxon>
        <taxon>PACMAD clade</taxon>
        <taxon>Panicoideae</taxon>
        <taxon>Panicodae</taxon>
        <taxon>Paniceae</taxon>
        <taxon>Panicinae</taxon>
        <taxon>Panicum</taxon>
        <taxon>Panicum sect. Hiantes</taxon>
    </lineage>
</organism>
<comment type="caution">
    <text evidence="2">The sequence shown here is derived from an EMBL/GenBank/DDBJ whole genome shotgun (WGS) entry which is preliminary data.</text>
</comment>
<dbReference type="Proteomes" id="UP000823388">
    <property type="component" value="Chromosome 7K"/>
</dbReference>
<sequence length="105" mass="10707">MDGRRSSAALLFLFLALAAGSLAVVAQLHPPAGARYVLVVLQTGRGGNAKLAMRTAGGMSITGFANGKDDWFALPGGDGSSRRGDIPMQGLGSLLSVLVNNNGTH</sequence>
<dbReference type="GO" id="GO:0030598">
    <property type="term" value="F:rRNA N-glycosylase activity"/>
    <property type="evidence" value="ECO:0007669"/>
    <property type="project" value="InterPro"/>
</dbReference>
<dbReference type="SUPFAM" id="SSF56371">
    <property type="entry name" value="Ribosome inactivating proteins (RIP)"/>
    <property type="match status" value="1"/>
</dbReference>
<feature type="chain" id="PRO_5035724502" description="rRNA N-glycosidase" evidence="1">
    <location>
        <begin position="24"/>
        <end position="105"/>
    </location>
</feature>
<dbReference type="AlphaFoldDB" id="A0A8T0QCL0"/>
<dbReference type="GO" id="GO:0017148">
    <property type="term" value="P:negative regulation of translation"/>
    <property type="evidence" value="ECO:0007669"/>
    <property type="project" value="InterPro"/>
</dbReference>
<protein>
    <recommendedName>
        <fullName evidence="4">rRNA N-glycosidase</fullName>
    </recommendedName>
</protein>
<evidence type="ECO:0000313" key="3">
    <source>
        <dbReference type="Proteomes" id="UP000823388"/>
    </source>
</evidence>
<reference evidence="2" key="1">
    <citation type="submission" date="2020-05" db="EMBL/GenBank/DDBJ databases">
        <title>WGS assembly of Panicum virgatum.</title>
        <authorList>
            <person name="Lovell J.T."/>
            <person name="Jenkins J."/>
            <person name="Shu S."/>
            <person name="Juenger T.E."/>
            <person name="Schmutz J."/>
        </authorList>
    </citation>
    <scope>NUCLEOTIDE SEQUENCE</scope>
    <source>
        <strain evidence="2">AP13</strain>
    </source>
</reference>
<keyword evidence="3" id="KW-1185">Reference proteome</keyword>
<name>A0A8T0QCL0_PANVG</name>
<evidence type="ECO:0000313" key="2">
    <source>
        <dbReference type="EMBL" id="KAG2570322.1"/>
    </source>
</evidence>
<proteinExistence type="predicted"/>
<accession>A0A8T0QCL0</accession>
<dbReference type="InterPro" id="IPR036041">
    <property type="entry name" value="Ribosome-inact_prot_sf"/>
</dbReference>